<dbReference type="InterPro" id="IPR036047">
    <property type="entry name" value="F-box-like_dom_sf"/>
</dbReference>
<gene>
    <name evidence="3" type="ORF">LGLO00237_LOCUS32969</name>
</gene>
<evidence type="ECO:0000256" key="1">
    <source>
        <dbReference type="ARBA" id="ARBA00022786"/>
    </source>
</evidence>
<dbReference type="GO" id="GO:0019005">
    <property type="term" value="C:SCF ubiquitin ligase complex"/>
    <property type="evidence" value="ECO:0007669"/>
    <property type="project" value="TreeGrafter"/>
</dbReference>
<dbReference type="GO" id="GO:0005737">
    <property type="term" value="C:cytoplasm"/>
    <property type="evidence" value="ECO:0007669"/>
    <property type="project" value="TreeGrafter"/>
</dbReference>
<dbReference type="AlphaFoldDB" id="A0A7S4DZT9"/>
<evidence type="ECO:0000313" key="3">
    <source>
        <dbReference type="EMBL" id="CAE0681182.1"/>
    </source>
</evidence>
<dbReference type="Gene3D" id="1.20.1280.50">
    <property type="match status" value="1"/>
</dbReference>
<organism evidence="3">
    <name type="scientific">Lotharella globosa</name>
    <dbReference type="NCBI Taxonomy" id="91324"/>
    <lineage>
        <taxon>Eukaryota</taxon>
        <taxon>Sar</taxon>
        <taxon>Rhizaria</taxon>
        <taxon>Cercozoa</taxon>
        <taxon>Chlorarachniophyceae</taxon>
        <taxon>Lotharella</taxon>
    </lineage>
</organism>
<proteinExistence type="predicted"/>
<dbReference type="EMBL" id="HBIV01047413">
    <property type="protein sequence ID" value="CAE0681182.1"/>
    <property type="molecule type" value="Transcribed_RNA"/>
</dbReference>
<accession>A0A7S4DZT9</accession>
<sequence length="220" mass="26450">MDGPCIEDYLLDPELYVEIFKFLPGVEVAGNLRLVSTMWKERAADEILWRLVCSPKWPRLSRKGTLRRFKSWKEMFFRRPHVRFDGVYVLEKTYWKTCTVGDHMSLERETVKCSYYRYLRFFPNGEVAYALLNQEPKRALDWIHKGHRSMCVGRYKVKKKEVEVQVDVGYMMLYMKLKLLKRELFSRLKILRLEGLDKGEVTPFPVGMEPFYLYRVHRMK</sequence>
<dbReference type="GO" id="GO:0031146">
    <property type="term" value="P:SCF-dependent proteasomal ubiquitin-dependent protein catabolic process"/>
    <property type="evidence" value="ECO:0007669"/>
    <property type="project" value="TreeGrafter"/>
</dbReference>
<name>A0A7S4DZT9_9EUKA</name>
<dbReference type="SUPFAM" id="SSF81383">
    <property type="entry name" value="F-box domain"/>
    <property type="match status" value="1"/>
</dbReference>
<dbReference type="Pfam" id="PF19270">
    <property type="entry name" value="FBO_C"/>
    <property type="match status" value="1"/>
</dbReference>
<reference evidence="3" key="1">
    <citation type="submission" date="2021-01" db="EMBL/GenBank/DDBJ databases">
        <authorList>
            <person name="Corre E."/>
            <person name="Pelletier E."/>
            <person name="Niang G."/>
            <person name="Scheremetjew M."/>
            <person name="Finn R."/>
            <person name="Kale V."/>
            <person name="Holt S."/>
            <person name="Cochrane G."/>
            <person name="Meng A."/>
            <person name="Brown T."/>
            <person name="Cohen L."/>
        </authorList>
    </citation>
    <scope>NUCLEOTIDE SEQUENCE</scope>
    <source>
        <strain evidence="3">CCCM811</strain>
    </source>
</reference>
<keyword evidence="1" id="KW-0833">Ubl conjugation pathway</keyword>
<evidence type="ECO:0000259" key="2">
    <source>
        <dbReference type="Pfam" id="PF19270"/>
    </source>
</evidence>
<dbReference type="PANTHER" id="PTHR12874:SF9">
    <property type="entry name" value="F-BOX ONLY PROTEIN 48"/>
    <property type="match status" value="1"/>
</dbReference>
<protein>
    <recommendedName>
        <fullName evidence="2">F-box protein Hrt3/FBXO9 C-terminal domain-containing protein</fullName>
    </recommendedName>
</protein>
<dbReference type="InterPro" id="IPR045464">
    <property type="entry name" value="Hrt3/FBXO9_C"/>
</dbReference>
<dbReference type="PANTHER" id="PTHR12874">
    <property type="entry name" value="F-BOX ONLY PROTEIN 48-RELATED"/>
    <property type="match status" value="1"/>
</dbReference>
<feature type="domain" description="F-box protein Hrt3/FBXO9 C-terminal" evidence="2">
    <location>
        <begin position="70"/>
        <end position="168"/>
    </location>
</feature>